<sequence>MIGVWVLLAAVVATAAIALVKRRVDGRFRSAAPVHDEASAPSPESREVVTTEDLGGAALGERVTLVQFSSSFCSPCRATRVLLADVVRGREGIVHVEVDAESHLQLVRRLNILRTPTVLVIDPDGAVVGRASGLPRRDQVEAVLASVGA</sequence>
<name>A0ABP4VV85_9ACTN</name>
<evidence type="ECO:0000259" key="1">
    <source>
        <dbReference type="PROSITE" id="PS51352"/>
    </source>
</evidence>
<dbReference type="InterPro" id="IPR013766">
    <property type="entry name" value="Thioredoxin_domain"/>
</dbReference>
<organism evidence="2 3">
    <name type="scientific">Aeromicrobium alkaliterrae</name>
    <dbReference type="NCBI Taxonomy" id="302168"/>
    <lineage>
        <taxon>Bacteria</taxon>
        <taxon>Bacillati</taxon>
        <taxon>Actinomycetota</taxon>
        <taxon>Actinomycetes</taxon>
        <taxon>Propionibacteriales</taxon>
        <taxon>Nocardioidaceae</taxon>
        <taxon>Aeromicrobium</taxon>
    </lineage>
</organism>
<gene>
    <name evidence="2" type="ORF">GCM10009710_15450</name>
</gene>
<proteinExistence type="predicted"/>
<accession>A0ABP4VV85</accession>
<dbReference type="InterPro" id="IPR036249">
    <property type="entry name" value="Thioredoxin-like_sf"/>
</dbReference>
<evidence type="ECO:0000313" key="2">
    <source>
        <dbReference type="EMBL" id="GAA1735935.1"/>
    </source>
</evidence>
<reference evidence="3" key="1">
    <citation type="journal article" date="2019" name="Int. J. Syst. Evol. Microbiol.">
        <title>The Global Catalogue of Microorganisms (GCM) 10K type strain sequencing project: providing services to taxonomists for standard genome sequencing and annotation.</title>
        <authorList>
            <consortium name="The Broad Institute Genomics Platform"/>
            <consortium name="The Broad Institute Genome Sequencing Center for Infectious Disease"/>
            <person name="Wu L."/>
            <person name="Ma J."/>
        </authorList>
    </citation>
    <scope>NUCLEOTIDE SEQUENCE [LARGE SCALE GENOMIC DNA]</scope>
    <source>
        <strain evidence="3">JCM 13518</strain>
    </source>
</reference>
<comment type="caution">
    <text evidence="2">The sequence shown here is derived from an EMBL/GenBank/DDBJ whole genome shotgun (WGS) entry which is preliminary data.</text>
</comment>
<dbReference type="PROSITE" id="PS51352">
    <property type="entry name" value="THIOREDOXIN_2"/>
    <property type="match status" value="1"/>
</dbReference>
<dbReference type="CDD" id="cd02947">
    <property type="entry name" value="TRX_family"/>
    <property type="match status" value="1"/>
</dbReference>
<dbReference type="Gene3D" id="3.40.30.10">
    <property type="entry name" value="Glutaredoxin"/>
    <property type="match status" value="1"/>
</dbReference>
<keyword evidence="3" id="KW-1185">Reference proteome</keyword>
<evidence type="ECO:0000313" key="3">
    <source>
        <dbReference type="Proteomes" id="UP001501057"/>
    </source>
</evidence>
<protein>
    <submittedName>
        <fullName evidence="2">Thioredoxin family protein</fullName>
    </submittedName>
</protein>
<dbReference type="Proteomes" id="UP001501057">
    <property type="component" value="Unassembled WGS sequence"/>
</dbReference>
<dbReference type="SUPFAM" id="SSF52833">
    <property type="entry name" value="Thioredoxin-like"/>
    <property type="match status" value="1"/>
</dbReference>
<dbReference type="Pfam" id="PF00085">
    <property type="entry name" value="Thioredoxin"/>
    <property type="match status" value="1"/>
</dbReference>
<feature type="domain" description="Thioredoxin" evidence="1">
    <location>
        <begin position="10"/>
        <end position="149"/>
    </location>
</feature>
<dbReference type="EMBL" id="BAAAME010000003">
    <property type="protein sequence ID" value="GAA1735935.1"/>
    <property type="molecule type" value="Genomic_DNA"/>
</dbReference>
<dbReference type="RefSeq" id="WP_344199628.1">
    <property type="nucleotide sequence ID" value="NZ_BAAAME010000003.1"/>
</dbReference>